<evidence type="ECO:0000313" key="3">
    <source>
        <dbReference type="Proteomes" id="UP000279235"/>
    </source>
</evidence>
<reference evidence="1" key="1">
    <citation type="submission" date="2018-01" db="EMBL/GenBank/DDBJ databases">
        <authorList>
            <person name="Gaut B.S."/>
            <person name="Morton B.R."/>
            <person name="Clegg M.T."/>
            <person name="Duvall M.R."/>
        </authorList>
    </citation>
    <scope>NUCLEOTIDE SEQUENCE</scope>
    <source>
        <strain evidence="1">Lactococcus lactis</strain>
    </source>
</reference>
<evidence type="ECO:0000313" key="1">
    <source>
        <dbReference type="EMBL" id="SPB29427.1"/>
    </source>
</evidence>
<name>A0A2X0PNP3_9LACT</name>
<reference evidence="2" key="2">
    <citation type="submission" date="2018-05" db="EMBL/GenBank/DDBJ databases">
        <authorList>
            <person name="Lanie J.A."/>
            <person name="Ng W.-L."/>
            <person name="Kazmierczak K.M."/>
            <person name="Andrzejewski T.M."/>
            <person name="Davidsen T.M."/>
            <person name="Wayne K.J."/>
            <person name="Tettelin H."/>
            <person name="Glass J.I."/>
            <person name="Rusch D."/>
            <person name="Podicherti R."/>
            <person name="Tsui H.-C.T."/>
            <person name="Winkler M.E."/>
        </authorList>
    </citation>
    <scope>NUCLEOTIDE SEQUENCE</scope>
    <source>
        <strain evidence="2">Lactococcus lactis</strain>
    </source>
</reference>
<dbReference type="AlphaFoldDB" id="A0A2X0PNP3"/>
<evidence type="ECO:0000313" key="2">
    <source>
        <dbReference type="EMBL" id="SPS13013.1"/>
    </source>
</evidence>
<protein>
    <submittedName>
        <fullName evidence="1">Uncharacterized protein</fullName>
    </submittedName>
</protein>
<reference evidence="3" key="3">
    <citation type="submission" date="2018-05" db="EMBL/GenBank/DDBJ databases">
        <authorList>
            <person name="Duru I."/>
        </authorList>
    </citation>
    <scope>NUCLEOTIDE SEQUENCE [LARGE SCALE GENOMIC DNA]</scope>
</reference>
<dbReference type="Proteomes" id="UP000279235">
    <property type="component" value="Unassembled WGS sequence"/>
</dbReference>
<gene>
    <name evidence="1" type="ORF">AMHIJAGA_02982</name>
</gene>
<organism evidence="1">
    <name type="scientific">Lactococcus lactis</name>
    <dbReference type="NCBI Taxonomy" id="1358"/>
    <lineage>
        <taxon>Bacteria</taxon>
        <taxon>Bacillati</taxon>
        <taxon>Bacillota</taxon>
        <taxon>Bacilli</taxon>
        <taxon>Lactobacillales</taxon>
        <taxon>Streptococcaceae</taxon>
        <taxon>Lactococcus</taxon>
    </lineage>
</organism>
<dbReference type="RefSeq" id="WP_127094177.1">
    <property type="nucleotide sequence ID" value="NZ_OGTW02000155.1"/>
</dbReference>
<dbReference type="EMBL" id="OGTW02000155">
    <property type="protein sequence ID" value="SPS13013.1"/>
    <property type="molecule type" value="Genomic_DNA"/>
</dbReference>
<proteinExistence type="predicted"/>
<sequence>MNKINYFYTTLSVNENFNPMTNVKVPPEGNLTVPIRLLAEVILDEDDSTNFFYEIILNDTYTVSKGRFENSFKNRILDGNYTIGIIFDVQVIHVEANQMSKFSFNLYKNEQKLDSLETHIIYY</sequence>
<accession>A0A2X0PNP3</accession>
<dbReference type="EMBL" id="OGTW01000155">
    <property type="protein sequence ID" value="SPB29427.1"/>
    <property type="molecule type" value="Genomic_DNA"/>
</dbReference>